<name>A0ABQ4ZXM7_9ASTR</name>
<gene>
    <name evidence="2" type="ORF">Tco_0801209</name>
</gene>
<evidence type="ECO:0000313" key="3">
    <source>
        <dbReference type="Proteomes" id="UP001151760"/>
    </source>
</evidence>
<keyword evidence="3" id="KW-1185">Reference proteome</keyword>
<evidence type="ECO:0000256" key="1">
    <source>
        <dbReference type="SAM" id="MobiDB-lite"/>
    </source>
</evidence>
<accession>A0ABQ4ZXM7</accession>
<organism evidence="2 3">
    <name type="scientific">Tanacetum coccineum</name>
    <dbReference type="NCBI Taxonomy" id="301880"/>
    <lineage>
        <taxon>Eukaryota</taxon>
        <taxon>Viridiplantae</taxon>
        <taxon>Streptophyta</taxon>
        <taxon>Embryophyta</taxon>
        <taxon>Tracheophyta</taxon>
        <taxon>Spermatophyta</taxon>
        <taxon>Magnoliopsida</taxon>
        <taxon>eudicotyledons</taxon>
        <taxon>Gunneridae</taxon>
        <taxon>Pentapetalae</taxon>
        <taxon>asterids</taxon>
        <taxon>campanulids</taxon>
        <taxon>Asterales</taxon>
        <taxon>Asteraceae</taxon>
        <taxon>Asteroideae</taxon>
        <taxon>Anthemideae</taxon>
        <taxon>Anthemidinae</taxon>
        <taxon>Tanacetum</taxon>
    </lineage>
</organism>
<protein>
    <submittedName>
        <fullName evidence="2">Uncharacterized protein</fullName>
    </submittedName>
</protein>
<feature type="region of interest" description="Disordered" evidence="1">
    <location>
        <begin position="71"/>
        <end position="104"/>
    </location>
</feature>
<feature type="compositionally biased region" description="Gly residues" evidence="1">
    <location>
        <begin position="91"/>
        <end position="104"/>
    </location>
</feature>
<evidence type="ECO:0000313" key="2">
    <source>
        <dbReference type="EMBL" id="GJS94241.1"/>
    </source>
</evidence>
<reference evidence="2" key="2">
    <citation type="submission" date="2022-01" db="EMBL/GenBank/DDBJ databases">
        <authorList>
            <person name="Yamashiro T."/>
            <person name="Shiraishi A."/>
            <person name="Satake H."/>
            <person name="Nakayama K."/>
        </authorList>
    </citation>
    <scope>NUCLEOTIDE SEQUENCE</scope>
</reference>
<proteinExistence type="predicted"/>
<sequence length="130" mass="14127">MWKRTNDVPPLPPLVRRLPGRPQKAIIKVPYESSGSHTSKVGRTMTCINCWQKGHNRATYTADPVPKPTVDCASRGRGRGRCGIGNEASGSGMGGIGEASGGGYRQATLSEEVNAESKDVCWWKDIRERS</sequence>
<reference evidence="2" key="1">
    <citation type="journal article" date="2022" name="Int. J. Mol. Sci.">
        <title>Draft Genome of Tanacetum Coccineum: Genomic Comparison of Closely Related Tanacetum-Family Plants.</title>
        <authorList>
            <person name="Yamashiro T."/>
            <person name="Shiraishi A."/>
            <person name="Nakayama K."/>
            <person name="Satake H."/>
        </authorList>
    </citation>
    <scope>NUCLEOTIDE SEQUENCE</scope>
</reference>
<comment type="caution">
    <text evidence="2">The sequence shown here is derived from an EMBL/GenBank/DDBJ whole genome shotgun (WGS) entry which is preliminary data.</text>
</comment>
<dbReference type="EMBL" id="BQNB010011717">
    <property type="protein sequence ID" value="GJS94241.1"/>
    <property type="molecule type" value="Genomic_DNA"/>
</dbReference>
<dbReference type="Proteomes" id="UP001151760">
    <property type="component" value="Unassembled WGS sequence"/>
</dbReference>